<dbReference type="GeneID" id="70183866"/>
<feature type="non-terminal residue" evidence="1">
    <location>
        <position position="252"/>
    </location>
</feature>
<reference evidence="1" key="1">
    <citation type="journal article" date="2021" name="Nat. Commun.">
        <title>Genetic determinants of endophytism in the Arabidopsis root mycobiome.</title>
        <authorList>
            <person name="Mesny F."/>
            <person name="Miyauchi S."/>
            <person name="Thiergart T."/>
            <person name="Pickel B."/>
            <person name="Atanasova L."/>
            <person name="Karlsson M."/>
            <person name="Huettel B."/>
            <person name="Barry K.W."/>
            <person name="Haridas S."/>
            <person name="Chen C."/>
            <person name="Bauer D."/>
            <person name="Andreopoulos W."/>
            <person name="Pangilinan J."/>
            <person name="LaButti K."/>
            <person name="Riley R."/>
            <person name="Lipzen A."/>
            <person name="Clum A."/>
            <person name="Drula E."/>
            <person name="Henrissat B."/>
            <person name="Kohler A."/>
            <person name="Grigoriev I.V."/>
            <person name="Martin F.M."/>
            <person name="Hacquard S."/>
        </authorList>
    </citation>
    <scope>NUCLEOTIDE SEQUENCE</scope>
    <source>
        <strain evidence="1">MPI-CAGE-CH-0230</strain>
    </source>
</reference>
<evidence type="ECO:0008006" key="3">
    <source>
        <dbReference type="Google" id="ProtNLM"/>
    </source>
</evidence>
<dbReference type="AlphaFoldDB" id="A0A9P8Y7Z3"/>
<protein>
    <recommendedName>
        <fullName evidence="3">Ankyrin repeat-containing domain protein</fullName>
    </recommendedName>
</protein>
<dbReference type="InterPro" id="IPR036770">
    <property type="entry name" value="Ankyrin_rpt-contain_sf"/>
</dbReference>
<sequence length="252" mass="28476">MSTETQMRCVDELVRHGADICTKDNAQVPATLLAPRKRNFDVCRHLLGHGARFEVPFDMVSIARMLISEARPPRKVRKSNEKAGVWQPRLCMDFLLELDREEKVLFTNPMLFWEATKYPFSQLANKLLDAGYTNVTFSPPGVGQETCLHNIIQASTPNETREDEDALLRRLIELGADVDKGRPIITAMSRHRLDAVSILLDAGVVVPGVAKEALEKAILLDRPACWSELREITIAMKRWARRSRETESGKVL</sequence>
<proteinExistence type="predicted"/>
<organism evidence="1 2">
    <name type="scientific">Microdochium trichocladiopsis</name>
    <dbReference type="NCBI Taxonomy" id="1682393"/>
    <lineage>
        <taxon>Eukaryota</taxon>
        <taxon>Fungi</taxon>
        <taxon>Dikarya</taxon>
        <taxon>Ascomycota</taxon>
        <taxon>Pezizomycotina</taxon>
        <taxon>Sordariomycetes</taxon>
        <taxon>Xylariomycetidae</taxon>
        <taxon>Xylariales</taxon>
        <taxon>Microdochiaceae</taxon>
        <taxon>Microdochium</taxon>
    </lineage>
</organism>
<evidence type="ECO:0000313" key="1">
    <source>
        <dbReference type="EMBL" id="KAH7029752.1"/>
    </source>
</evidence>
<comment type="caution">
    <text evidence="1">The sequence shown here is derived from an EMBL/GenBank/DDBJ whole genome shotgun (WGS) entry which is preliminary data.</text>
</comment>
<evidence type="ECO:0000313" key="2">
    <source>
        <dbReference type="Proteomes" id="UP000756346"/>
    </source>
</evidence>
<name>A0A9P8Y7Z3_9PEZI</name>
<accession>A0A9P8Y7Z3</accession>
<dbReference type="SUPFAM" id="SSF48403">
    <property type="entry name" value="Ankyrin repeat"/>
    <property type="match status" value="1"/>
</dbReference>
<gene>
    <name evidence="1" type="ORF">B0I36DRAFT_326311</name>
</gene>
<dbReference type="Gene3D" id="1.25.40.20">
    <property type="entry name" value="Ankyrin repeat-containing domain"/>
    <property type="match status" value="1"/>
</dbReference>
<dbReference type="EMBL" id="JAGTJQ010000006">
    <property type="protein sequence ID" value="KAH7029752.1"/>
    <property type="molecule type" value="Genomic_DNA"/>
</dbReference>
<dbReference type="Proteomes" id="UP000756346">
    <property type="component" value="Unassembled WGS sequence"/>
</dbReference>
<dbReference type="RefSeq" id="XP_046012040.1">
    <property type="nucleotide sequence ID" value="XM_046154320.1"/>
</dbReference>
<keyword evidence="2" id="KW-1185">Reference proteome</keyword>